<evidence type="ECO:0000256" key="1">
    <source>
        <dbReference type="SAM" id="MobiDB-lite"/>
    </source>
</evidence>
<gene>
    <name evidence="2" type="ORF">E6C27_scaffold376G00200</name>
</gene>
<feature type="region of interest" description="Disordered" evidence="1">
    <location>
        <begin position="1"/>
        <end position="21"/>
    </location>
</feature>
<accession>A0A5A7TTH7</accession>
<name>A0A5A7TTH7_CUCMM</name>
<evidence type="ECO:0000313" key="3">
    <source>
        <dbReference type="Proteomes" id="UP000321393"/>
    </source>
</evidence>
<sequence length="187" mass="21151">MSEKMMSGISQSSDADDRMSGETGILDVGQMRRERCVKENTIPDVKHNVSGLTSRKECIPNAYSMRRPHDVENKATLNTEYPLFLTPFLMGRRGCIGYPAVVIASVVEIIQKMVVMDVPEVEDVENDHINVLEIVVSHQVDDHIEDDTLCRTDVYPTIVERLIVRHVTDDFIDNVDEHLSHASDDEL</sequence>
<reference evidence="2 3" key="1">
    <citation type="submission" date="2019-08" db="EMBL/GenBank/DDBJ databases">
        <title>Draft genome sequences of two oriental melons (Cucumis melo L. var makuwa).</title>
        <authorList>
            <person name="Kwon S.-Y."/>
        </authorList>
    </citation>
    <scope>NUCLEOTIDE SEQUENCE [LARGE SCALE GENOMIC DNA]</scope>
    <source>
        <strain evidence="3">cv. SW 3</strain>
        <tissue evidence="2">Leaf</tissue>
    </source>
</reference>
<dbReference type="AlphaFoldDB" id="A0A5A7TTH7"/>
<dbReference type="Proteomes" id="UP000321393">
    <property type="component" value="Unassembled WGS sequence"/>
</dbReference>
<comment type="caution">
    <text evidence="2">The sequence shown here is derived from an EMBL/GenBank/DDBJ whole genome shotgun (WGS) entry which is preliminary data.</text>
</comment>
<protein>
    <submittedName>
        <fullName evidence="2">Uncharacterized protein</fullName>
    </submittedName>
</protein>
<proteinExistence type="predicted"/>
<dbReference type="EMBL" id="SSTE01014335">
    <property type="protein sequence ID" value="KAA0046168.1"/>
    <property type="molecule type" value="Genomic_DNA"/>
</dbReference>
<organism evidence="2 3">
    <name type="scientific">Cucumis melo var. makuwa</name>
    <name type="common">Oriental melon</name>
    <dbReference type="NCBI Taxonomy" id="1194695"/>
    <lineage>
        <taxon>Eukaryota</taxon>
        <taxon>Viridiplantae</taxon>
        <taxon>Streptophyta</taxon>
        <taxon>Embryophyta</taxon>
        <taxon>Tracheophyta</taxon>
        <taxon>Spermatophyta</taxon>
        <taxon>Magnoliopsida</taxon>
        <taxon>eudicotyledons</taxon>
        <taxon>Gunneridae</taxon>
        <taxon>Pentapetalae</taxon>
        <taxon>rosids</taxon>
        <taxon>fabids</taxon>
        <taxon>Cucurbitales</taxon>
        <taxon>Cucurbitaceae</taxon>
        <taxon>Benincaseae</taxon>
        <taxon>Cucumis</taxon>
    </lineage>
</organism>
<evidence type="ECO:0000313" key="2">
    <source>
        <dbReference type="EMBL" id="KAA0046168.1"/>
    </source>
</evidence>